<dbReference type="Proteomes" id="UP000000311">
    <property type="component" value="Unassembled WGS sequence"/>
</dbReference>
<dbReference type="EMBL" id="GL439016">
    <property type="protein sequence ID" value="EFN67937.1"/>
    <property type="molecule type" value="Genomic_DNA"/>
</dbReference>
<evidence type="ECO:0000313" key="2">
    <source>
        <dbReference type="Proteomes" id="UP000000311"/>
    </source>
</evidence>
<reference evidence="1 2" key="1">
    <citation type="journal article" date="2010" name="Science">
        <title>Genomic comparison of the ants Camponotus floridanus and Harpegnathos saltator.</title>
        <authorList>
            <person name="Bonasio R."/>
            <person name="Zhang G."/>
            <person name="Ye C."/>
            <person name="Mutti N.S."/>
            <person name="Fang X."/>
            <person name="Qin N."/>
            <person name="Donahue G."/>
            <person name="Yang P."/>
            <person name="Li Q."/>
            <person name="Li C."/>
            <person name="Zhang P."/>
            <person name="Huang Z."/>
            <person name="Berger S.L."/>
            <person name="Reinberg D."/>
            <person name="Wang J."/>
            <person name="Liebig J."/>
        </authorList>
    </citation>
    <scope>NUCLEOTIDE SEQUENCE [LARGE SCALE GENOMIC DNA]</scope>
    <source>
        <strain evidence="2">C129</strain>
    </source>
</reference>
<feature type="non-terminal residue" evidence="1">
    <location>
        <position position="1"/>
    </location>
</feature>
<proteinExistence type="predicted"/>
<dbReference type="AlphaFoldDB" id="E2AF53"/>
<accession>E2AF53</accession>
<feature type="non-terminal residue" evidence="1">
    <location>
        <position position="37"/>
    </location>
</feature>
<evidence type="ECO:0000313" key="1">
    <source>
        <dbReference type="EMBL" id="EFN67937.1"/>
    </source>
</evidence>
<dbReference type="InParanoid" id="E2AF53"/>
<keyword evidence="2" id="KW-1185">Reference proteome</keyword>
<gene>
    <name evidence="1" type="ORF">EAG_08372</name>
</gene>
<organism evidence="2">
    <name type="scientific">Camponotus floridanus</name>
    <name type="common">Florida carpenter ant</name>
    <dbReference type="NCBI Taxonomy" id="104421"/>
    <lineage>
        <taxon>Eukaryota</taxon>
        <taxon>Metazoa</taxon>
        <taxon>Ecdysozoa</taxon>
        <taxon>Arthropoda</taxon>
        <taxon>Hexapoda</taxon>
        <taxon>Insecta</taxon>
        <taxon>Pterygota</taxon>
        <taxon>Neoptera</taxon>
        <taxon>Endopterygota</taxon>
        <taxon>Hymenoptera</taxon>
        <taxon>Apocrita</taxon>
        <taxon>Aculeata</taxon>
        <taxon>Formicoidea</taxon>
        <taxon>Formicidae</taxon>
        <taxon>Formicinae</taxon>
        <taxon>Camponotus</taxon>
    </lineage>
</organism>
<sequence length="37" mass="4403">FMQFSTKHPLKYKLNTIYNLVDHAILLADTRFHAKNI</sequence>
<protein>
    <submittedName>
        <fullName evidence="1">Uncharacterized protein</fullName>
    </submittedName>
</protein>
<name>E2AF53_CAMFO</name>